<name>A0A1V6WFT0_PENNA</name>
<feature type="non-terminal residue" evidence="2">
    <location>
        <position position="1"/>
    </location>
</feature>
<dbReference type="Proteomes" id="UP000191691">
    <property type="component" value="Unassembled WGS sequence"/>
</dbReference>
<evidence type="ECO:0000313" key="3">
    <source>
        <dbReference type="Proteomes" id="UP000191691"/>
    </source>
</evidence>
<feature type="non-terminal residue" evidence="2">
    <location>
        <position position="34"/>
    </location>
</feature>
<proteinExistence type="predicted"/>
<dbReference type="EMBL" id="MOOB01000277">
    <property type="protein sequence ID" value="OQE61742.1"/>
    <property type="molecule type" value="Genomic_DNA"/>
</dbReference>
<keyword evidence="3" id="KW-1185">Reference proteome</keyword>
<sequence>SYEGGCPAKGPWNLDGSAESGHSLQPKCRQHRAL</sequence>
<protein>
    <submittedName>
        <fullName evidence="2">Uncharacterized protein</fullName>
    </submittedName>
</protein>
<dbReference type="AlphaFoldDB" id="A0A1V6WFT0"/>
<comment type="caution">
    <text evidence="2">The sequence shown here is derived from an EMBL/GenBank/DDBJ whole genome shotgun (WGS) entry which is preliminary data.</text>
</comment>
<feature type="region of interest" description="Disordered" evidence="1">
    <location>
        <begin position="1"/>
        <end position="34"/>
    </location>
</feature>
<evidence type="ECO:0000256" key="1">
    <source>
        <dbReference type="SAM" id="MobiDB-lite"/>
    </source>
</evidence>
<reference evidence="3" key="1">
    <citation type="journal article" date="2017" name="Nat. Microbiol.">
        <title>Global analysis of biosynthetic gene clusters reveals vast potential of secondary metabolite production in Penicillium species.</title>
        <authorList>
            <person name="Nielsen J.C."/>
            <person name="Grijseels S."/>
            <person name="Prigent S."/>
            <person name="Ji B."/>
            <person name="Dainat J."/>
            <person name="Nielsen K.F."/>
            <person name="Frisvad J.C."/>
            <person name="Workman M."/>
            <person name="Nielsen J."/>
        </authorList>
    </citation>
    <scope>NUCLEOTIDE SEQUENCE [LARGE SCALE GENOMIC DNA]</scope>
    <source>
        <strain evidence="3">IBT 13039</strain>
    </source>
</reference>
<organism evidence="2 3">
    <name type="scientific">Penicillium nalgiovense</name>
    <dbReference type="NCBI Taxonomy" id="60175"/>
    <lineage>
        <taxon>Eukaryota</taxon>
        <taxon>Fungi</taxon>
        <taxon>Dikarya</taxon>
        <taxon>Ascomycota</taxon>
        <taxon>Pezizomycotina</taxon>
        <taxon>Eurotiomycetes</taxon>
        <taxon>Eurotiomycetidae</taxon>
        <taxon>Eurotiales</taxon>
        <taxon>Aspergillaceae</taxon>
        <taxon>Penicillium</taxon>
    </lineage>
</organism>
<accession>A0A1V6WFT0</accession>
<gene>
    <name evidence="2" type="ORF">PENNAL_c0277G01565</name>
</gene>
<evidence type="ECO:0000313" key="2">
    <source>
        <dbReference type="EMBL" id="OQE61742.1"/>
    </source>
</evidence>